<proteinExistence type="predicted"/>
<reference evidence="2 3" key="1">
    <citation type="submission" date="2019-05" db="EMBL/GenBank/DDBJ databases">
        <title>Another draft genome of Portunus trituberculatus and its Hox gene families provides insights of decapod evolution.</title>
        <authorList>
            <person name="Jeong J.-H."/>
            <person name="Song I."/>
            <person name="Kim S."/>
            <person name="Choi T."/>
            <person name="Kim D."/>
            <person name="Ryu S."/>
            <person name="Kim W."/>
        </authorList>
    </citation>
    <scope>NUCLEOTIDE SEQUENCE [LARGE SCALE GENOMIC DNA]</scope>
    <source>
        <tissue evidence="2">Muscle</tissue>
    </source>
</reference>
<keyword evidence="3" id="KW-1185">Reference proteome</keyword>
<dbReference type="Proteomes" id="UP000324222">
    <property type="component" value="Unassembled WGS sequence"/>
</dbReference>
<dbReference type="AlphaFoldDB" id="A0A5B7G3U5"/>
<keyword evidence="1" id="KW-0812">Transmembrane</keyword>
<evidence type="ECO:0000256" key="1">
    <source>
        <dbReference type="SAM" id="Phobius"/>
    </source>
</evidence>
<gene>
    <name evidence="2" type="ORF">E2C01_046129</name>
</gene>
<evidence type="ECO:0000313" key="2">
    <source>
        <dbReference type="EMBL" id="MPC52267.1"/>
    </source>
</evidence>
<sequence length="72" mass="8044">MHGINLHEEDLLGLLPVLGRDRREQEGRWVCAGLGEMLHVHVNFFLIIIIIILPLLLLSPLPKGAIRSVGMV</sequence>
<feature type="transmembrane region" description="Helical" evidence="1">
    <location>
        <begin position="38"/>
        <end position="58"/>
    </location>
</feature>
<evidence type="ECO:0000313" key="3">
    <source>
        <dbReference type="Proteomes" id="UP000324222"/>
    </source>
</evidence>
<comment type="caution">
    <text evidence="2">The sequence shown here is derived from an EMBL/GenBank/DDBJ whole genome shotgun (WGS) entry which is preliminary data.</text>
</comment>
<name>A0A5B7G3U5_PORTR</name>
<organism evidence="2 3">
    <name type="scientific">Portunus trituberculatus</name>
    <name type="common">Swimming crab</name>
    <name type="synonym">Neptunus trituberculatus</name>
    <dbReference type="NCBI Taxonomy" id="210409"/>
    <lineage>
        <taxon>Eukaryota</taxon>
        <taxon>Metazoa</taxon>
        <taxon>Ecdysozoa</taxon>
        <taxon>Arthropoda</taxon>
        <taxon>Crustacea</taxon>
        <taxon>Multicrustacea</taxon>
        <taxon>Malacostraca</taxon>
        <taxon>Eumalacostraca</taxon>
        <taxon>Eucarida</taxon>
        <taxon>Decapoda</taxon>
        <taxon>Pleocyemata</taxon>
        <taxon>Brachyura</taxon>
        <taxon>Eubrachyura</taxon>
        <taxon>Portunoidea</taxon>
        <taxon>Portunidae</taxon>
        <taxon>Portuninae</taxon>
        <taxon>Portunus</taxon>
    </lineage>
</organism>
<accession>A0A5B7G3U5</accession>
<dbReference type="EMBL" id="VSRR010010742">
    <property type="protein sequence ID" value="MPC52267.1"/>
    <property type="molecule type" value="Genomic_DNA"/>
</dbReference>
<keyword evidence="1" id="KW-1133">Transmembrane helix</keyword>
<protein>
    <submittedName>
        <fullName evidence="2">Uncharacterized protein</fullName>
    </submittedName>
</protein>
<keyword evidence="1" id="KW-0472">Membrane</keyword>